<dbReference type="PROSITE" id="PS51257">
    <property type="entry name" value="PROKAR_LIPOPROTEIN"/>
    <property type="match status" value="1"/>
</dbReference>
<evidence type="ECO:0000313" key="3">
    <source>
        <dbReference type="Proteomes" id="UP001652542"/>
    </source>
</evidence>
<dbReference type="EMBL" id="JAOWKY010000001">
    <property type="protein sequence ID" value="MCV2867662.1"/>
    <property type="molecule type" value="Genomic_DNA"/>
</dbReference>
<feature type="chain" id="PRO_5045681607" description="Excinuclease ABC subunit B" evidence="1">
    <location>
        <begin position="19"/>
        <end position="130"/>
    </location>
</feature>
<reference evidence="2 3" key="1">
    <citation type="submission" date="2022-10" db="EMBL/GenBank/DDBJ databases">
        <title>Defluviimonas sp. nov., isolated from ocean surface water.</title>
        <authorList>
            <person name="He W."/>
            <person name="Wang L."/>
            <person name="Zhang D.-F."/>
        </authorList>
    </citation>
    <scope>NUCLEOTIDE SEQUENCE [LARGE SCALE GENOMIC DNA]</scope>
    <source>
        <strain evidence="2 3">WL0002</strain>
    </source>
</reference>
<organism evidence="2 3">
    <name type="scientific">Albidovulum marisflavi</name>
    <dbReference type="NCBI Taxonomy" id="2984159"/>
    <lineage>
        <taxon>Bacteria</taxon>
        <taxon>Pseudomonadati</taxon>
        <taxon>Pseudomonadota</taxon>
        <taxon>Alphaproteobacteria</taxon>
        <taxon>Rhodobacterales</taxon>
        <taxon>Paracoccaceae</taxon>
        <taxon>Albidovulum</taxon>
    </lineage>
</organism>
<keyword evidence="1" id="KW-0732">Signal</keyword>
<proteinExistence type="predicted"/>
<evidence type="ECO:0000313" key="2">
    <source>
        <dbReference type="EMBL" id="MCV2867662.1"/>
    </source>
</evidence>
<gene>
    <name evidence="2" type="ORF">OEW28_03360</name>
</gene>
<protein>
    <recommendedName>
        <fullName evidence="4">Excinuclease ABC subunit B</fullName>
    </recommendedName>
</protein>
<accession>A0ABT2Z9B4</accession>
<dbReference type="Proteomes" id="UP001652542">
    <property type="component" value="Unassembled WGS sequence"/>
</dbReference>
<comment type="caution">
    <text evidence="2">The sequence shown here is derived from an EMBL/GenBank/DDBJ whole genome shotgun (WGS) entry which is preliminary data.</text>
</comment>
<name>A0ABT2Z9B4_9RHOB</name>
<keyword evidence="3" id="KW-1185">Reference proteome</keyword>
<sequence length="130" mass="14669">MRPLATTLILAFALTACSAQDSCIRTATRDIRALDALIEETGANIARGYAYEEREVTRWAWVRCYDGPYDPEYPRRLSRCWEPYTAVVRKPVAIDPAAESRKLAALQSRRAALADTAMAAVQECRRLYPE</sequence>
<evidence type="ECO:0008006" key="4">
    <source>
        <dbReference type="Google" id="ProtNLM"/>
    </source>
</evidence>
<dbReference type="RefSeq" id="WP_263733302.1">
    <property type="nucleotide sequence ID" value="NZ_JAOWKY010000001.1"/>
</dbReference>
<evidence type="ECO:0000256" key="1">
    <source>
        <dbReference type="SAM" id="SignalP"/>
    </source>
</evidence>
<feature type="signal peptide" evidence="1">
    <location>
        <begin position="1"/>
        <end position="18"/>
    </location>
</feature>